<dbReference type="RefSeq" id="XP_018293017.1">
    <property type="nucleotide sequence ID" value="XM_018435623.1"/>
</dbReference>
<evidence type="ECO:0000313" key="8">
    <source>
        <dbReference type="EMBL" id="OAD74977.1"/>
    </source>
</evidence>
<evidence type="ECO:0000256" key="3">
    <source>
        <dbReference type="ARBA" id="ARBA00022701"/>
    </source>
</evidence>
<dbReference type="GO" id="GO:0031122">
    <property type="term" value="P:cytoplasmic microtubule organization"/>
    <property type="evidence" value="ECO:0007669"/>
    <property type="project" value="TreeGrafter"/>
</dbReference>
<keyword evidence="4 5" id="KW-0206">Cytoskeleton</keyword>
<keyword evidence="3 5" id="KW-0493">Microtubule</keyword>
<feature type="domain" description="Gamma tubulin complex component protein N-terminal" evidence="7">
    <location>
        <begin position="272"/>
        <end position="557"/>
    </location>
</feature>
<dbReference type="AlphaFoldDB" id="A0A162PQ90"/>
<dbReference type="OrthoDB" id="66546at2759"/>
<dbReference type="InParanoid" id="A0A162PQ90"/>
<keyword evidence="2 5" id="KW-0963">Cytoplasm</keyword>
<dbReference type="EMBL" id="KV440978">
    <property type="protein sequence ID" value="OAD74977.1"/>
    <property type="molecule type" value="Genomic_DNA"/>
</dbReference>
<dbReference type="CDD" id="cd22572">
    <property type="entry name" value="GCP5_NTD"/>
    <property type="match status" value="1"/>
</dbReference>
<evidence type="ECO:0000256" key="1">
    <source>
        <dbReference type="ARBA" id="ARBA00010337"/>
    </source>
</evidence>
<protein>
    <recommendedName>
        <fullName evidence="5">Spindle pole body component</fullName>
    </recommendedName>
</protein>
<gene>
    <name evidence="8" type="ORF">PHYBLDRAFT_167303</name>
</gene>
<comment type="subcellular location">
    <subcellularLocation>
        <location evidence="5">Cytoplasm</location>
        <location evidence="5">Cytoskeleton</location>
        <location evidence="5">Microtubule organizing center</location>
    </subcellularLocation>
</comment>
<dbReference type="GeneID" id="28996529"/>
<evidence type="ECO:0000259" key="6">
    <source>
        <dbReference type="Pfam" id="PF04130"/>
    </source>
</evidence>
<dbReference type="Pfam" id="PF04130">
    <property type="entry name" value="GCP_C_terminal"/>
    <property type="match status" value="1"/>
</dbReference>
<dbReference type="GO" id="GO:0000930">
    <property type="term" value="C:gamma-tubulin complex"/>
    <property type="evidence" value="ECO:0007669"/>
    <property type="project" value="UniProtKB-ARBA"/>
</dbReference>
<keyword evidence="9" id="KW-1185">Reference proteome</keyword>
<dbReference type="InterPro" id="IPR041470">
    <property type="entry name" value="GCP_N"/>
</dbReference>
<dbReference type="GO" id="GO:0005874">
    <property type="term" value="C:microtubule"/>
    <property type="evidence" value="ECO:0007669"/>
    <property type="project" value="UniProtKB-KW"/>
</dbReference>
<feature type="domain" description="Gamma tubulin complex component C-terminal" evidence="6">
    <location>
        <begin position="669"/>
        <end position="945"/>
    </location>
</feature>
<dbReference type="InterPro" id="IPR040457">
    <property type="entry name" value="GCP_C"/>
</dbReference>
<evidence type="ECO:0000256" key="4">
    <source>
        <dbReference type="ARBA" id="ARBA00023212"/>
    </source>
</evidence>
<evidence type="ECO:0000313" key="9">
    <source>
        <dbReference type="Proteomes" id="UP000077315"/>
    </source>
</evidence>
<dbReference type="VEuPathDB" id="FungiDB:PHYBLDRAFT_167303"/>
<dbReference type="Proteomes" id="UP000077315">
    <property type="component" value="Unassembled WGS sequence"/>
</dbReference>
<dbReference type="GO" id="GO:0051321">
    <property type="term" value="P:meiotic cell cycle"/>
    <property type="evidence" value="ECO:0007669"/>
    <property type="project" value="TreeGrafter"/>
</dbReference>
<dbReference type="GO" id="GO:0000922">
    <property type="term" value="C:spindle pole"/>
    <property type="evidence" value="ECO:0007669"/>
    <property type="project" value="InterPro"/>
</dbReference>
<sequence>MTSLPLASYSQQLVSLLTGFEENSDSWKKCVNKTKTKLAQHRFTSTDEYNIDTRYKNIQEKFSIKNRERLGQLLEKYKAELLDESRPIGSCISNQRILKYDMLALILACSPSLAYNYQEPSSIPQPEKKELTWADIIAEDPLEGDHWAQNEDLSSDELIEEYDSDELRDKAKESKKLKLKLGRRRIDPPALTAEEEDAYYASLIKIDDRADPDTLEDMESLQYWRDDYYSPMEISGVSSMQDPSQLSESLSHYNYGEYCTESLEYLDEADMVREVLFLLKGYKGVVFKETSEREDEQISSDKFYVDPSYTVRHLSHRLLTTFLGEFCETGNLLADLRQCIYSILEKPSNIYGQTCQAFSTAVINGLNEFENILSDLEAKCSYIAYEKDLSISLLQIKQTLSEPIQRFKTIHSILFNGPFKDQFPVPRELATYLISTLYDVSIHSQLAGKTHSLHSFSYLFRQTLVPYGQLMDDWIFYGTLRGDVAREFFVTRIMSVKETSLSFWSEGFRLHLADQEHTSFSCPLFEENMLARVFFTGKAECFISRILSRNECYEMEEHTFFETALNTILPFKHEFFFNTTSIVEEAPVPTNVDPFSKAVFPLAFEPYFKKTRVKHQDVGQEISSDPADEKGSLLDRDFAYCLETYIGSSYEQSAGSLNVILHKNGKMDQHLKCIGSIYLMLEDNMMDIFCEALFLQMDHKQAWHDKRSLNKIFSDAVNASGRQGAKSTLLYMKKPDKEDETSVYLDDQSYYLGYIVFNYMIPWPINNFIRQASLAEYNKITGLLLRIKRAKYILEQKTLFQGRSRVEALTSTMRFYALRMRMMWFVNVFWGYIMTTILHSETRKLQNNISLTADADEITLLHDQYVGRIVDRCLLNDKSKPIKKAMVHILSLVERLFILSETYVKAPLGEEDPNKETSAKAFANKIALVEKDFNRTNEFITTSLGILGKKGGFSWFVELAASLSAQ</sequence>
<proteinExistence type="inferred from homology"/>
<evidence type="ECO:0000259" key="7">
    <source>
        <dbReference type="Pfam" id="PF17681"/>
    </source>
</evidence>
<dbReference type="Pfam" id="PF17681">
    <property type="entry name" value="GCP_N_terminal"/>
    <property type="match status" value="1"/>
</dbReference>
<accession>A0A162PQ90</accession>
<reference evidence="9" key="1">
    <citation type="submission" date="2015-06" db="EMBL/GenBank/DDBJ databases">
        <title>Expansion of signal transduction pathways in fungi by whole-genome duplication.</title>
        <authorList>
            <consortium name="DOE Joint Genome Institute"/>
            <person name="Corrochano L.M."/>
            <person name="Kuo A."/>
            <person name="Marcet-Houben M."/>
            <person name="Polaino S."/>
            <person name="Salamov A."/>
            <person name="Villalobos J.M."/>
            <person name="Alvarez M.I."/>
            <person name="Avalos J."/>
            <person name="Benito E.P."/>
            <person name="Benoit I."/>
            <person name="Burger G."/>
            <person name="Camino L.P."/>
            <person name="Canovas D."/>
            <person name="Cerda-Olmedo E."/>
            <person name="Cheng J.-F."/>
            <person name="Dominguez A."/>
            <person name="Elias M."/>
            <person name="Eslava A.P."/>
            <person name="Glaser F."/>
            <person name="Grimwood J."/>
            <person name="Gutierrez G."/>
            <person name="Heitman J."/>
            <person name="Henrissat B."/>
            <person name="Iturriaga E.A."/>
            <person name="Lang B.F."/>
            <person name="Lavin J.L."/>
            <person name="Lee S."/>
            <person name="Li W."/>
            <person name="Lindquist E."/>
            <person name="Lopez-Garcia S."/>
            <person name="Luque E.M."/>
            <person name="Marcos A.T."/>
            <person name="Martin J."/>
            <person name="McCluskey K."/>
            <person name="Medina H.R."/>
            <person name="Miralles-Duran A."/>
            <person name="Miyazaki A."/>
            <person name="Munoz-Torres E."/>
            <person name="Oguiza J.A."/>
            <person name="Ohm R."/>
            <person name="Olmedo M."/>
            <person name="Orejas M."/>
            <person name="Ortiz-Castellanos L."/>
            <person name="Pisabarro A.G."/>
            <person name="Rodriguez-Romero J."/>
            <person name="Ruiz-Herrera J."/>
            <person name="Ruiz-Vazquez R."/>
            <person name="Sanz C."/>
            <person name="Schackwitz W."/>
            <person name="Schmutz J."/>
            <person name="Shahriari M."/>
            <person name="Shelest E."/>
            <person name="Silva-Franco F."/>
            <person name="Soanes D."/>
            <person name="Syed K."/>
            <person name="Tagua V.G."/>
            <person name="Talbot N.J."/>
            <person name="Thon M."/>
            <person name="De vries R.P."/>
            <person name="Wiebenga A."/>
            <person name="Yadav J.S."/>
            <person name="Braun E.L."/>
            <person name="Baker S."/>
            <person name="Garre V."/>
            <person name="Horwitz B."/>
            <person name="Torres-Martinez S."/>
            <person name="Idnurm A."/>
            <person name="Herrera-Estrella A."/>
            <person name="Gabaldon T."/>
            <person name="Grigoriev I.V."/>
        </authorList>
    </citation>
    <scope>NUCLEOTIDE SEQUENCE [LARGE SCALE GENOMIC DNA]</scope>
    <source>
        <strain evidence="9">NRRL 1555(-)</strain>
    </source>
</reference>
<evidence type="ECO:0000256" key="2">
    <source>
        <dbReference type="ARBA" id="ARBA00022490"/>
    </source>
</evidence>
<organism evidence="8 9">
    <name type="scientific">Phycomyces blakesleeanus (strain ATCC 8743b / DSM 1359 / FGSC 10004 / NBRC 33097 / NRRL 1555)</name>
    <dbReference type="NCBI Taxonomy" id="763407"/>
    <lineage>
        <taxon>Eukaryota</taxon>
        <taxon>Fungi</taxon>
        <taxon>Fungi incertae sedis</taxon>
        <taxon>Mucoromycota</taxon>
        <taxon>Mucoromycotina</taxon>
        <taxon>Mucoromycetes</taxon>
        <taxon>Mucorales</taxon>
        <taxon>Phycomycetaceae</taxon>
        <taxon>Phycomyces</taxon>
    </lineage>
</organism>
<dbReference type="InterPro" id="IPR059169">
    <property type="entry name" value="GCP5_N_ext"/>
</dbReference>
<dbReference type="PANTHER" id="PTHR19302">
    <property type="entry name" value="GAMMA TUBULIN COMPLEX PROTEIN"/>
    <property type="match status" value="1"/>
</dbReference>
<name>A0A162PQ90_PHYB8</name>
<dbReference type="GO" id="GO:0043015">
    <property type="term" value="F:gamma-tubulin binding"/>
    <property type="evidence" value="ECO:0007669"/>
    <property type="project" value="InterPro"/>
</dbReference>
<dbReference type="GO" id="GO:0051011">
    <property type="term" value="F:microtubule minus-end binding"/>
    <property type="evidence" value="ECO:0007669"/>
    <property type="project" value="TreeGrafter"/>
</dbReference>
<comment type="similarity">
    <text evidence="1 5">Belongs to the TUBGCP family.</text>
</comment>
<dbReference type="GO" id="GO:0051225">
    <property type="term" value="P:spindle assembly"/>
    <property type="evidence" value="ECO:0007669"/>
    <property type="project" value="TreeGrafter"/>
</dbReference>
<dbReference type="InterPro" id="IPR042241">
    <property type="entry name" value="GCP_C_sf"/>
</dbReference>
<dbReference type="InterPro" id="IPR007259">
    <property type="entry name" value="GCP"/>
</dbReference>
<dbReference type="STRING" id="763407.A0A162PQ90"/>
<evidence type="ECO:0000256" key="5">
    <source>
        <dbReference type="RuleBase" id="RU363050"/>
    </source>
</evidence>
<dbReference type="PANTHER" id="PTHR19302:SF33">
    <property type="entry name" value="GAMMA-TUBULIN COMPLEX COMPONENT 5"/>
    <property type="match status" value="1"/>
</dbReference>
<dbReference type="GO" id="GO:0000278">
    <property type="term" value="P:mitotic cell cycle"/>
    <property type="evidence" value="ECO:0007669"/>
    <property type="project" value="TreeGrafter"/>
</dbReference>
<dbReference type="GO" id="GO:0005816">
    <property type="term" value="C:spindle pole body"/>
    <property type="evidence" value="ECO:0007669"/>
    <property type="project" value="UniProtKB-ARBA"/>
</dbReference>
<dbReference type="Gene3D" id="1.20.120.1900">
    <property type="entry name" value="Gamma-tubulin complex, C-terminal domain"/>
    <property type="match status" value="1"/>
</dbReference>
<dbReference type="GO" id="GO:0007020">
    <property type="term" value="P:microtubule nucleation"/>
    <property type="evidence" value="ECO:0007669"/>
    <property type="project" value="InterPro"/>
</dbReference>